<dbReference type="SUPFAM" id="SSF56112">
    <property type="entry name" value="Protein kinase-like (PK-like)"/>
    <property type="match status" value="1"/>
</dbReference>
<feature type="compositionally biased region" description="Basic and acidic residues" evidence="8">
    <location>
        <begin position="309"/>
        <end position="319"/>
    </location>
</feature>
<keyword evidence="12" id="KW-1185">Reference proteome</keyword>
<evidence type="ECO:0000256" key="7">
    <source>
        <dbReference type="PROSITE-ProRule" id="PRU10141"/>
    </source>
</evidence>
<evidence type="ECO:0000259" key="10">
    <source>
        <dbReference type="PROSITE" id="PS50011"/>
    </source>
</evidence>
<sequence length="752" mass="77888">MSDGGDGRGSEGRLVGGRYRLIERIGSGGMGTVWRALDERVEREVAVKEPRLPGGPGDESHRRAAHRLYREARAAARVDHPAAVSIHDVVVEEPGLQGTTGPDGSPAPPGPDGLPWIVMELVRGESLHDRLRRGPLPAAEAAGIGRAVLGALRAAHAVGIVHRDVKPANVLLGPHGRVVLTDFGIAHVQGEESLTVSGEFVGSLEFVAPERMSGRIAGPASDLWSLGVLLYAAVEGWSPFRRTTLESTLAAVLAADPPEPVNAGPLGPLIVGLLAKEPGQRPSAEEVAKGLDGATEEWPAPEPGPAEPQRPDEMPDSAHDTGTVRLTPESTHPGPDAEARSEDTRPHATGTAERPSDAVAVRDGGSAADVAPFRDGDSPLDVAPLRDGNLPPDAAAPEKPGAAAGPSPEGRRPARTGAGLPPQAPHRRPVAPAQQPGPAPAAAEAPRIALPPAAAEAPRTAPAPVAAEAPRTAPVAAAAEESRTASVPAAVEGSRTAPAPVAAEAPRTAPAPAEESRTAPAPAEAPRTASVPVVPRRRRGRTASLVLIGAGLLVGAVVSVAFLLDGGDGGDGGTVTDGSVRTTPSATAAASSARPAPAADAWVAHREKDMDAVLSLPGEYLEFAREGGPDDQPRIAVYEDGDGSVQVRLTQWDRAPRAPMAQAQEAHRGWDGYMGDARTQYTPTGLQGYEAVLADTTYGHDGSPTRVMELIVLTDDSRMYELRVDMPKGTPDEKKGTEVFKGARDRLRIGKN</sequence>
<dbReference type="InterPro" id="IPR000719">
    <property type="entry name" value="Prot_kinase_dom"/>
</dbReference>
<feature type="binding site" evidence="7">
    <location>
        <position position="48"/>
    </location>
    <ligand>
        <name>ATP</name>
        <dbReference type="ChEBI" id="CHEBI:30616"/>
    </ligand>
</feature>
<keyword evidence="9" id="KW-0472">Membrane</keyword>
<evidence type="ECO:0000256" key="8">
    <source>
        <dbReference type="SAM" id="MobiDB-lite"/>
    </source>
</evidence>
<keyword evidence="4 7" id="KW-0547">Nucleotide-binding</keyword>
<keyword evidence="6 7" id="KW-0067">ATP-binding</keyword>
<feature type="compositionally biased region" description="Basic and acidic residues" evidence="8">
    <location>
        <begin position="335"/>
        <end position="346"/>
    </location>
</feature>
<reference evidence="12" key="1">
    <citation type="journal article" date="2019" name="Int. J. Syst. Evol. Microbiol.">
        <title>The Global Catalogue of Microorganisms (GCM) 10K type strain sequencing project: providing services to taxonomists for standard genome sequencing and annotation.</title>
        <authorList>
            <consortium name="The Broad Institute Genomics Platform"/>
            <consortium name="The Broad Institute Genome Sequencing Center for Infectious Disease"/>
            <person name="Wu L."/>
            <person name="Ma J."/>
        </authorList>
    </citation>
    <scope>NUCLEOTIDE SEQUENCE [LARGE SCALE GENOMIC DNA]</scope>
    <source>
        <strain evidence="12">JCM 4855</strain>
    </source>
</reference>
<keyword evidence="2" id="KW-0723">Serine/threonine-protein kinase</keyword>
<dbReference type="InterPro" id="IPR008271">
    <property type="entry name" value="Ser/Thr_kinase_AS"/>
</dbReference>
<dbReference type="PROSITE" id="PS00107">
    <property type="entry name" value="PROTEIN_KINASE_ATP"/>
    <property type="match status" value="1"/>
</dbReference>
<protein>
    <recommendedName>
        <fullName evidence="1">non-specific serine/threonine protein kinase</fullName>
        <ecNumber evidence="1">2.7.11.1</ecNumber>
    </recommendedName>
</protein>
<dbReference type="Proteomes" id="UP001596409">
    <property type="component" value="Unassembled WGS sequence"/>
</dbReference>
<comment type="caution">
    <text evidence="11">The sequence shown here is derived from an EMBL/GenBank/DDBJ whole genome shotgun (WGS) entry which is preliminary data.</text>
</comment>
<feature type="region of interest" description="Disordered" evidence="8">
    <location>
        <begin position="727"/>
        <end position="752"/>
    </location>
</feature>
<dbReference type="PANTHER" id="PTHR43289">
    <property type="entry name" value="MITOGEN-ACTIVATED PROTEIN KINASE KINASE KINASE 20-RELATED"/>
    <property type="match status" value="1"/>
</dbReference>
<organism evidence="11 12">
    <name type="scientific">Streptomyces viridiviolaceus</name>
    <dbReference type="NCBI Taxonomy" id="68282"/>
    <lineage>
        <taxon>Bacteria</taxon>
        <taxon>Bacillati</taxon>
        <taxon>Actinomycetota</taxon>
        <taxon>Actinomycetes</taxon>
        <taxon>Kitasatosporales</taxon>
        <taxon>Streptomycetaceae</taxon>
        <taxon>Streptomyces</taxon>
    </lineage>
</organism>
<dbReference type="SMART" id="SM00220">
    <property type="entry name" value="S_TKc"/>
    <property type="match status" value="1"/>
</dbReference>
<feature type="region of interest" description="Disordered" evidence="8">
    <location>
        <begin position="281"/>
        <end position="531"/>
    </location>
</feature>
<feature type="compositionally biased region" description="Low complexity" evidence="8">
    <location>
        <begin position="430"/>
        <end position="479"/>
    </location>
</feature>
<keyword evidence="5 11" id="KW-0418">Kinase</keyword>
<dbReference type="PROSITE" id="PS50011">
    <property type="entry name" value="PROTEIN_KINASE_DOM"/>
    <property type="match status" value="1"/>
</dbReference>
<evidence type="ECO:0000256" key="3">
    <source>
        <dbReference type="ARBA" id="ARBA00022679"/>
    </source>
</evidence>
<name>A0ABW2DZF5_9ACTN</name>
<dbReference type="RefSeq" id="WP_373303363.1">
    <property type="nucleotide sequence ID" value="NZ_BMWA01000012.1"/>
</dbReference>
<dbReference type="Pfam" id="PF00069">
    <property type="entry name" value="Pkinase"/>
    <property type="match status" value="1"/>
</dbReference>
<feature type="domain" description="Protein kinase" evidence="10">
    <location>
        <begin position="19"/>
        <end position="299"/>
    </location>
</feature>
<evidence type="ECO:0000256" key="6">
    <source>
        <dbReference type="ARBA" id="ARBA00022840"/>
    </source>
</evidence>
<evidence type="ECO:0000256" key="2">
    <source>
        <dbReference type="ARBA" id="ARBA00022527"/>
    </source>
</evidence>
<dbReference type="InterPro" id="IPR011009">
    <property type="entry name" value="Kinase-like_dom_sf"/>
</dbReference>
<keyword evidence="9" id="KW-1133">Transmembrane helix</keyword>
<evidence type="ECO:0000313" key="11">
    <source>
        <dbReference type="EMBL" id="MFC7013119.1"/>
    </source>
</evidence>
<dbReference type="PROSITE" id="PS00108">
    <property type="entry name" value="PROTEIN_KINASE_ST"/>
    <property type="match status" value="1"/>
</dbReference>
<dbReference type="EC" id="2.7.11.1" evidence="1"/>
<dbReference type="Gene3D" id="3.30.200.20">
    <property type="entry name" value="Phosphorylase Kinase, domain 1"/>
    <property type="match status" value="1"/>
</dbReference>
<evidence type="ECO:0000313" key="12">
    <source>
        <dbReference type="Proteomes" id="UP001596409"/>
    </source>
</evidence>
<dbReference type="InterPro" id="IPR017441">
    <property type="entry name" value="Protein_kinase_ATP_BS"/>
</dbReference>
<dbReference type="GO" id="GO:0004674">
    <property type="term" value="F:protein serine/threonine kinase activity"/>
    <property type="evidence" value="ECO:0007669"/>
    <property type="project" value="UniProtKB-EC"/>
</dbReference>
<evidence type="ECO:0000256" key="5">
    <source>
        <dbReference type="ARBA" id="ARBA00022777"/>
    </source>
</evidence>
<keyword evidence="9" id="KW-0812">Transmembrane</keyword>
<feature type="transmembrane region" description="Helical" evidence="9">
    <location>
        <begin position="545"/>
        <end position="564"/>
    </location>
</feature>
<gene>
    <name evidence="11" type="ORF">ACFQMH_15645</name>
</gene>
<evidence type="ECO:0000256" key="4">
    <source>
        <dbReference type="ARBA" id="ARBA00022741"/>
    </source>
</evidence>
<keyword evidence="3 11" id="KW-0808">Transferase</keyword>
<evidence type="ECO:0000256" key="1">
    <source>
        <dbReference type="ARBA" id="ARBA00012513"/>
    </source>
</evidence>
<dbReference type="PANTHER" id="PTHR43289:SF6">
    <property type="entry name" value="SERINE_THREONINE-PROTEIN KINASE NEKL-3"/>
    <property type="match status" value="1"/>
</dbReference>
<dbReference type="CDD" id="cd14014">
    <property type="entry name" value="STKc_PknB_like"/>
    <property type="match status" value="1"/>
</dbReference>
<feature type="compositionally biased region" description="Low complexity" evidence="8">
    <location>
        <begin position="495"/>
        <end position="531"/>
    </location>
</feature>
<evidence type="ECO:0000256" key="9">
    <source>
        <dbReference type="SAM" id="Phobius"/>
    </source>
</evidence>
<dbReference type="EMBL" id="JBHSYM010000029">
    <property type="protein sequence ID" value="MFC7013119.1"/>
    <property type="molecule type" value="Genomic_DNA"/>
</dbReference>
<proteinExistence type="predicted"/>
<accession>A0ABW2DZF5</accession>
<feature type="compositionally biased region" description="Low complexity" evidence="8">
    <location>
        <begin position="391"/>
        <end position="408"/>
    </location>
</feature>
<dbReference type="Gene3D" id="1.10.510.10">
    <property type="entry name" value="Transferase(Phosphotransferase) domain 1"/>
    <property type="match status" value="1"/>
</dbReference>